<keyword evidence="5" id="KW-1185">Reference proteome</keyword>
<reference evidence="4 5" key="1">
    <citation type="submission" date="2019-06" db="EMBL/GenBank/DDBJ databases">
        <authorList>
            <person name="Rodrigo-Torres L."/>
            <person name="Arahal R. D."/>
            <person name="Lucena T."/>
        </authorList>
    </citation>
    <scope>NUCLEOTIDE SEQUENCE [LARGE SCALE GENOMIC DNA]</scope>
    <source>
        <strain evidence="4 5">SB0023/3</strain>
    </source>
</reference>
<dbReference type="Proteomes" id="UP000410984">
    <property type="component" value="Unassembled WGS sequence"/>
</dbReference>
<dbReference type="EMBL" id="CABFPH010000058">
    <property type="protein sequence ID" value="VUD73058.1"/>
    <property type="molecule type" value="Genomic_DNA"/>
</dbReference>
<dbReference type="InterPro" id="IPR011006">
    <property type="entry name" value="CheY-like_superfamily"/>
</dbReference>
<feature type="modified residue" description="4-aspartylphosphate" evidence="1">
    <location>
        <position position="66"/>
    </location>
</feature>
<feature type="region of interest" description="Disordered" evidence="2">
    <location>
        <begin position="137"/>
        <end position="171"/>
    </location>
</feature>
<feature type="domain" description="Response regulatory" evidence="3">
    <location>
        <begin position="16"/>
        <end position="126"/>
    </location>
</feature>
<evidence type="ECO:0000313" key="5">
    <source>
        <dbReference type="Proteomes" id="UP000410984"/>
    </source>
</evidence>
<evidence type="ECO:0000256" key="1">
    <source>
        <dbReference type="PROSITE-ProRule" id="PRU00169"/>
    </source>
</evidence>
<name>A0A509EFW3_9HYPH</name>
<accession>A0A509EFW3</accession>
<dbReference type="PROSITE" id="PS50110">
    <property type="entry name" value="RESPONSE_REGULATORY"/>
    <property type="match status" value="1"/>
</dbReference>
<evidence type="ECO:0000313" key="4">
    <source>
        <dbReference type="EMBL" id="VUD73058.1"/>
    </source>
</evidence>
<dbReference type="SUPFAM" id="SSF52172">
    <property type="entry name" value="CheY-like"/>
    <property type="match status" value="1"/>
</dbReference>
<dbReference type="Pfam" id="PF00072">
    <property type="entry name" value="Response_reg"/>
    <property type="match status" value="1"/>
</dbReference>
<organism evidence="4 5">
    <name type="scientific">Methylobacterium symbioticum</name>
    <dbReference type="NCBI Taxonomy" id="2584084"/>
    <lineage>
        <taxon>Bacteria</taxon>
        <taxon>Pseudomonadati</taxon>
        <taxon>Pseudomonadota</taxon>
        <taxon>Alphaproteobacteria</taxon>
        <taxon>Hyphomicrobiales</taxon>
        <taxon>Methylobacteriaceae</taxon>
        <taxon>Methylobacterium</taxon>
    </lineage>
</organism>
<dbReference type="AlphaFoldDB" id="A0A509EFW3"/>
<keyword evidence="1" id="KW-0597">Phosphoprotein</keyword>
<dbReference type="InterPro" id="IPR001789">
    <property type="entry name" value="Sig_transdc_resp-reg_receiver"/>
</dbReference>
<evidence type="ECO:0000259" key="3">
    <source>
        <dbReference type="PROSITE" id="PS50110"/>
    </source>
</evidence>
<sequence>MRVGMSDPAENLVGRRVLVVEDEFLIAIEIERCLREAGAEVAGPVPDARRALALVEDGPLDAAVLDVNLRGEAVYAVADRLRERGVPYLFATGEMEIADRPDYRSRPKLEKPILDAELLRALGDLLPGRLRACSTGIDGSSSGDLAHPPKPPQDEVEEGISAGNTGSIRSN</sequence>
<evidence type="ECO:0000256" key="2">
    <source>
        <dbReference type="SAM" id="MobiDB-lite"/>
    </source>
</evidence>
<protein>
    <submittedName>
        <fullName evidence="4">Transcriptional regulatory protein TcrA</fullName>
    </submittedName>
</protein>
<dbReference type="SMART" id="SM00448">
    <property type="entry name" value="REC"/>
    <property type="match status" value="1"/>
</dbReference>
<dbReference type="Gene3D" id="3.40.50.2300">
    <property type="match status" value="1"/>
</dbReference>
<proteinExistence type="predicted"/>
<dbReference type="GO" id="GO:0000160">
    <property type="term" value="P:phosphorelay signal transduction system"/>
    <property type="evidence" value="ECO:0007669"/>
    <property type="project" value="InterPro"/>
</dbReference>
<gene>
    <name evidence="4" type="primary">tcrA</name>
    <name evidence="4" type="ORF">MET9862_03670</name>
</gene>
<feature type="compositionally biased region" description="Polar residues" evidence="2">
    <location>
        <begin position="162"/>
        <end position="171"/>
    </location>
</feature>